<dbReference type="AlphaFoldDB" id="A0AAV7M7D5"/>
<gene>
    <name evidence="2" type="ORF">NDU88_003575</name>
</gene>
<evidence type="ECO:0000256" key="1">
    <source>
        <dbReference type="SAM" id="MobiDB-lite"/>
    </source>
</evidence>
<keyword evidence="3" id="KW-1185">Reference proteome</keyword>
<name>A0AAV7M7D5_PLEWA</name>
<organism evidence="2 3">
    <name type="scientific">Pleurodeles waltl</name>
    <name type="common">Iberian ribbed newt</name>
    <dbReference type="NCBI Taxonomy" id="8319"/>
    <lineage>
        <taxon>Eukaryota</taxon>
        <taxon>Metazoa</taxon>
        <taxon>Chordata</taxon>
        <taxon>Craniata</taxon>
        <taxon>Vertebrata</taxon>
        <taxon>Euteleostomi</taxon>
        <taxon>Amphibia</taxon>
        <taxon>Batrachia</taxon>
        <taxon>Caudata</taxon>
        <taxon>Salamandroidea</taxon>
        <taxon>Salamandridae</taxon>
        <taxon>Pleurodelinae</taxon>
        <taxon>Pleurodeles</taxon>
    </lineage>
</organism>
<feature type="compositionally biased region" description="Low complexity" evidence="1">
    <location>
        <begin position="77"/>
        <end position="94"/>
    </location>
</feature>
<sequence length="147" mass="15400">MQGCPPRPKSSKVLGRSPYCGPAARGAHKNEPSRSSAPPSPGPGNRRRKARLKAQAAAYADPRPRSLFGAGHSSPNGSSVARPRASAGRPAAHGSVRHLGGASVCPPCQASQLFSGPGWRSSDRHVLARRHLGHAPLPSSKVRVCRR</sequence>
<evidence type="ECO:0000313" key="2">
    <source>
        <dbReference type="EMBL" id="KAJ1098464.1"/>
    </source>
</evidence>
<protein>
    <submittedName>
        <fullName evidence="2">Uncharacterized protein</fullName>
    </submittedName>
</protein>
<dbReference type="EMBL" id="JANPWB010000014">
    <property type="protein sequence ID" value="KAJ1098464.1"/>
    <property type="molecule type" value="Genomic_DNA"/>
</dbReference>
<evidence type="ECO:0000313" key="3">
    <source>
        <dbReference type="Proteomes" id="UP001066276"/>
    </source>
</evidence>
<comment type="caution">
    <text evidence="2">The sequence shown here is derived from an EMBL/GenBank/DDBJ whole genome shotgun (WGS) entry which is preliminary data.</text>
</comment>
<feature type="region of interest" description="Disordered" evidence="1">
    <location>
        <begin position="1"/>
        <end position="98"/>
    </location>
</feature>
<proteinExistence type="predicted"/>
<dbReference type="Proteomes" id="UP001066276">
    <property type="component" value="Chromosome 10"/>
</dbReference>
<reference evidence="2" key="1">
    <citation type="journal article" date="2022" name="bioRxiv">
        <title>Sequencing and chromosome-scale assembly of the giantPleurodeles waltlgenome.</title>
        <authorList>
            <person name="Brown T."/>
            <person name="Elewa A."/>
            <person name="Iarovenko S."/>
            <person name="Subramanian E."/>
            <person name="Araus A.J."/>
            <person name="Petzold A."/>
            <person name="Susuki M."/>
            <person name="Suzuki K.-i.T."/>
            <person name="Hayashi T."/>
            <person name="Toyoda A."/>
            <person name="Oliveira C."/>
            <person name="Osipova E."/>
            <person name="Leigh N.D."/>
            <person name="Simon A."/>
            <person name="Yun M.H."/>
        </authorList>
    </citation>
    <scope>NUCLEOTIDE SEQUENCE</scope>
    <source>
        <strain evidence="2">20211129_DDA</strain>
        <tissue evidence="2">Liver</tissue>
    </source>
</reference>
<accession>A0AAV7M7D5</accession>